<feature type="compositionally biased region" description="Basic and acidic residues" evidence="2">
    <location>
        <begin position="1"/>
        <end position="16"/>
    </location>
</feature>
<dbReference type="OrthoDB" id="4586300at2759"/>
<feature type="region of interest" description="Disordered" evidence="2">
    <location>
        <begin position="354"/>
        <end position="402"/>
    </location>
</feature>
<feature type="region of interest" description="Disordered" evidence="2">
    <location>
        <begin position="154"/>
        <end position="178"/>
    </location>
</feature>
<protein>
    <submittedName>
        <fullName evidence="3">Uncharacterized protein</fullName>
    </submittedName>
</protein>
<organism evidence="3 4">
    <name type="scientific">Clohesyomyces aquaticus</name>
    <dbReference type="NCBI Taxonomy" id="1231657"/>
    <lineage>
        <taxon>Eukaryota</taxon>
        <taxon>Fungi</taxon>
        <taxon>Dikarya</taxon>
        <taxon>Ascomycota</taxon>
        <taxon>Pezizomycotina</taxon>
        <taxon>Dothideomycetes</taxon>
        <taxon>Pleosporomycetidae</taxon>
        <taxon>Pleosporales</taxon>
        <taxon>Lindgomycetaceae</taxon>
        <taxon>Clohesyomyces</taxon>
    </lineage>
</organism>
<dbReference type="Proteomes" id="UP000193144">
    <property type="component" value="Unassembled WGS sequence"/>
</dbReference>
<name>A0A1Y1YZ56_9PLEO</name>
<feature type="compositionally biased region" description="Basic and acidic residues" evidence="2">
    <location>
        <begin position="356"/>
        <end position="368"/>
    </location>
</feature>
<feature type="compositionally biased region" description="Polar residues" evidence="2">
    <location>
        <begin position="494"/>
        <end position="503"/>
    </location>
</feature>
<feature type="region of interest" description="Disordered" evidence="2">
    <location>
        <begin position="211"/>
        <end position="230"/>
    </location>
</feature>
<comment type="caution">
    <text evidence="3">The sequence shown here is derived from an EMBL/GenBank/DDBJ whole genome shotgun (WGS) entry which is preliminary data.</text>
</comment>
<keyword evidence="4" id="KW-1185">Reference proteome</keyword>
<feature type="region of interest" description="Disordered" evidence="2">
    <location>
        <begin position="464"/>
        <end position="526"/>
    </location>
</feature>
<keyword evidence="1" id="KW-0175">Coiled coil</keyword>
<feature type="region of interest" description="Disordered" evidence="2">
    <location>
        <begin position="1"/>
        <end position="20"/>
    </location>
</feature>
<feature type="compositionally biased region" description="Basic and acidic residues" evidence="2">
    <location>
        <begin position="381"/>
        <end position="402"/>
    </location>
</feature>
<feature type="compositionally biased region" description="Basic and acidic residues" evidence="2">
    <location>
        <begin position="158"/>
        <end position="172"/>
    </location>
</feature>
<sequence length="526" mass="60940">MAPHNPDDSRRDDGSPEHNPFVAFRRFADAQVSSLLHTVFTLPATLAPTDARFTGRPQTPQELRKMRQQLLQNTEDEMSRLDAEVNEALRAGDAWRASAARGELISMMNRKDHIKRAMAQCGDHAEKESDTVERVANEKGQEWAWSWSWGFPQPFDSHGQETHEEQHEEKPRRSMCRWRRRRHRHDEDAQKQNQDEWAHFENRWNEMTKRMSRHSSDEARGHEESSHDGRKPKVWKWSYSWPPRPADAPDQQTPTGERAPTLFEELGNAILDEATRAMLPHPDIISSPWYSPRRLEEHPDTAGVKFSWRDAFEDLIRVERGGPLMPTEQLGQSHRVPYNQWVRRFWQDFETLEPAKQSRSEYPKRVPWEGEETSEDPSYEYAHDHEDQHDDPPTPKSRQDEFNKAAPTTELDAYERLLGPATSVPSEPATAVHSSILSTLTTTERSVAPDGSVTTKVVLKKRFADGREESSETVHTQRGQDTENQVQDPWKKMQQAQFPSTTKPAEAPREPAKRDLEKKTGWFWSN</sequence>
<evidence type="ECO:0000256" key="1">
    <source>
        <dbReference type="SAM" id="Coils"/>
    </source>
</evidence>
<feature type="compositionally biased region" description="Basic and acidic residues" evidence="2">
    <location>
        <begin position="506"/>
        <end position="520"/>
    </location>
</feature>
<evidence type="ECO:0000256" key="2">
    <source>
        <dbReference type="SAM" id="MobiDB-lite"/>
    </source>
</evidence>
<dbReference type="AlphaFoldDB" id="A0A1Y1YZ56"/>
<feature type="compositionally biased region" description="Polar residues" evidence="2">
    <location>
        <begin position="473"/>
        <end position="487"/>
    </location>
</feature>
<gene>
    <name evidence="3" type="ORF">BCR34DRAFT_605278</name>
</gene>
<evidence type="ECO:0000313" key="3">
    <source>
        <dbReference type="EMBL" id="ORY03322.1"/>
    </source>
</evidence>
<accession>A0A1Y1YZ56</accession>
<feature type="compositionally biased region" description="Acidic residues" evidence="2">
    <location>
        <begin position="369"/>
        <end position="378"/>
    </location>
</feature>
<proteinExistence type="predicted"/>
<reference evidence="3 4" key="1">
    <citation type="submission" date="2016-07" db="EMBL/GenBank/DDBJ databases">
        <title>Pervasive Adenine N6-methylation of Active Genes in Fungi.</title>
        <authorList>
            <consortium name="DOE Joint Genome Institute"/>
            <person name="Mondo S.J."/>
            <person name="Dannebaum R.O."/>
            <person name="Kuo R.C."/>
            <person name="Labutti K."/>
            <person name="Haridas S."/>
            <person name="Kuo A."/>
            <person name="Salamov A."/>
            <person name="Ahrendt S.R."/>
            <person name="Lipzen A."/>
            <person name="Sullivan W."/>
            <person name="Andreopoulos W.B."/>
            <person name="Clum A."/>
            <person name="Lindquist E."/>
            <person name="Daum C."/>
            <person name="Ramamoorthy G.K."/>
            <person name="Gryganskyi A."/>
            <person name="Culley D."/>
            <person name="Magnuson J.K."/>
            <person name="James T.Y."/>
            <person name="O'Malley M.A."/>
            <person name="Stajich J.E."/>
            <person name="Spatafora J.W."/>
            <person name="Visel A."/>
            <person name="Grigoriev I.V."/>
        </authorList>
    </citation>
    <scope>NUCLEOTIDE SEQUENCE [LARGE SCALE GENOMIC DNA]</scope>
    <source>
        <strain evidence="3 4">CBS 115471</strain>
    </source>
</reference>
<evidence type="ECO:0000313" key="4">
    <source>
        <dbReference type="Proteomes" id="UP000193144"/>
    </source>
</evidence>
<dbReference type="STRING" id="1231657.A0A1Y1YZ56"/>
<dbReference type="EMBL" id="MCFA01000148">
    <property type="protein sequence ID" value="ORY03322.1"/>
    <property type="molecule type" value="Genomic_DNA"/>
</dbReference>
<feature type="coiled-coil region" evidence="1">
    <location>
        <begin position="64"/>
        <end position="91"/>
    </location>
</feature>